<dbReference type="Proteomes" id="UP000770586">
    <property type="component" value="Unassembled WGS sequence"/>
</dbReference>
<gene>
    <name evidence="1" type="ORF">J2744_002962</name>
</gene>
<evidence type="ECO:0000313" key="1">
    <source>
        <dbReference type="EMBL" id="MBP1903258.1"/>
    </source>
</evidence>
<comment type="caution">
    <text evidence="1">The sequence shown here is derived from an EMBL/GenBank/DDBJ whole genome shotgun (WGS) entry which is preliminary data.</text>
</comment>
<sequence>MQIGYEIYILQSFNGRVPSDRTQTEPFYPVF</sequence>
<evidence type="ECO:0000313" key="2">
    <source>
        <dbReference type="Proteomes" id="UP000770586"/>
    </source>
</evidence>
<dbReference type="AlphaFoldDB" id="A0A8J7RBK7"/>
<name>A0A8J7RBK7_9EURY</name>
<dbReference type="EMBL" id="JAGGKE010000018">
    <property type="protein sequence ID" value="MBP1903258.1"/>
    <property type="molecule type" value="Genomic_DNA"/>
</dbReference>
<protein>
    <submittedName>
        <fullName evidence="1">Uncharacterized protein</fullName>
    </submittedName>
</protein>
<proteinExistence type="predicted"/>
<keyword evidence="2" id="KW-1185">Reference proteome</keyword>
<reference evidence="1 2" key="1">
    <citation type="submission" date="2021-03" db="EMBL/GenBank/DDBJ databases">
        <title>Genomic Encyclopedia of Type Strains, Phase IV (KMG-IV): sequencing the most valuable type-strain genomes for metagenomic binning, comparative biology and taxonomic classification.</title>
        <authorList>
            <person name="Goeker M."/>
        </authorList>
    </citation>
    <scope>NUCLEOTIDE SEQUENCE [LARGE SCALE GENOMIC DNA]</scope>
    <source>
        <strain evidence="1 2">DSM 12287</strain>
    </source>
</reference>
<organism evidence="1 2">
    <name type="scientific">Halorubrum trapanicum</name>
    <dbReference type="NCBI Taxonomy" id="29284"/>
    <lineage>
        <taxon>Archaea</taxon>
        <taxon>Methanobacteriati</taxon>
        <taxon>Methanobacteriota</taxon>
        <taxon>Stenosarchaea group</taxon>
        <taxon>Halobacteria</taxon>
        <taxon>Halobacteriales</taxon>
        <taxon>Haloferacaceae</taxon>
        <taxon>Halorubrum</taxon>
    </lineage>
</organism>
<accession>A0A8J7RBK7</accession>